<sequence>MNRKYISMLYPVASMAGKTDRFAVPDVQDAVPIDTMIDTLRKKIDFDCLILMQQARRINTTKSNFSFKLWESRISQIREAQRSTFSIDELNKLKEQCQLLSTQLGQFKV</sequence>
<dbReference type="AlphaFoldDB" id="A0A5E4LT76"/>
<evidence type="ECO:0000313" key="1">
    <source>
        <dbReference type="EMBL" id="VVC04097.1"/>
    </source>
</evidence>
<comment type="caution">
    <text evidence="1">The sequence shown here is derived from an EMBL/GenBank/DDBJ whole genome shotgun (WGS) entry which is preliminary data.</text>
</comment>
<name>A0A5E4LT76_9ARCH</name>
<reference evidence="1 2" key="1">
    <citation type="submission" date="2019-08" db="EMBL/GenBank/DDBJ databases">
        <authorList>
            <person name="Vazquez-Campos X."/>
        </authorList>
    </citation>
    <scope>NUCLEOTIDE SEQUENCE [LARGE SCALE GENOMIC DNA]</scope>
    <source>
        <strain evidence="1">LFW-283_2</strain>
    </source>
</reference>
<evidence type="ECO:0000313" key="2">
    <source>
        <dbReference type="Proteomes" id="UP000789941"/>
    </source>
</evidence>
<proteinExistence type="predicted"/>
<accession>A0A5E4LT76</accession>
<gene>
    <name evidence="1" type="ORF">LFW2832_00732</name>
</gene>
<dbReference type="EMBL" id="CABMJJ010000009">
    <property type="protein sequence ID" value="VVC04097.1"/>
    <property type="molecule type" value="Genomic_DNA"/>
</dbReference>
<protein>
    <submittedName>
        <fullName evidence="1">Uncharacterized protein</fullName>
    </submittedName>
</protein>
<organism evidence="1 2">
    <name type="scientific">Candidatus Bilamarchaeum dharawalense</name>
    <dbReference type="NCBI Taxonomy" id="2885759"/>
    <lineage>
        <taxon>Archaea</taxon>
        <taxon>Candidatus Micrarchaeota</taxon>
        <taxon>Candidatus Micrarchaeia</taxon>
        <taxon>Candidatus Anstonellales</taxon>
        <taxon>Candidatus Bilamarchaeaceae</taxon>
        <taxon>Candidatus Bilamarchaeum</taxon>
    </lineage>
</organism>
<dbReference type="Proteomes" id="UP000789941">
    <property type="component" value="Unassembled WGS sequence"/>
</dbReference>